<keyword evidence="2" id="KW-1185">Reference proteome</keyword>
<name>A0ABQ9XD03_9EUKA</name>
<proteinExistence type="predicted"/>
<protein>
    <submittedName>
        <fullName evidence="1">Uncharacterized protein</fullName>
    </submittedName>
</protein>
<reference evidence="1 2" key="1">
    <citation type="journal article" date="2022" name="bioRxiv">
        <title>Genomics of Preaxostyla Flagellates Illuminates Evolutionary Transitions and the Path Towards Mitochondrial Loss.</title>
        <authorList>
            <person name="Novak L.V.F."/>
            <person name="Treitli S.C."/>
            <person name="Pyrih J."/>
            <person name="Halakuc P."/>
            <person name="Pipaliya S.V."/>
            <person name="Vacek V."/>
            <person name="Brzon O."/>
            <person name="Soukal P."/>
            <person name="Eme L."/>
            <person name="Dacks J.B."/>
            <person name="Karnkowska A."/>
            <person name="Elias M."/>
            <person name="Hampl V."/>
        </authorList>
    </citation>
    <scope>NUCLEOTIDE SEQUENCE [LARGE SCALE GENOMIC DNA]</scope>
    <source>
        <strain evidence="1">NAU3</strain>
        <tissue evidence="1">Gut</tissue>
    </source>
</reference>
<dbReference type="Proteomes" id="UP001281761">
    <property type="component" value="Unassembled WGS sequence"/>
</dbReference>
<evidence type="ECO:0000313" key="1">
    <source>
        <dbReference type="EMBL" id="KAK2949143.1"/>
    </source>
</evidence>
<dbReference type="EMBL" id="JARBJD010000161">
    <property type="protein sequence ID" value="KAK2949143.1"/>
    <property type="molecule type" value="Genomic_DNA"/>
</dbReference>
<gene>
    <name evidence="1" type="ORF">BLNAU_15869</name>
</gene>
<evidence type="ECO:0000313" key="2">
    <source>
        <dbReference type="Proteomes" id="UP001281761"/>
    </source>
</evidence>
<comment type="caution">
    <text evidence="1">The sequence shown here is derived from an EMBL/GenBank/DDBJ whole genome shotgun (WGS) entry which is preliminary data.</text>
</comment>
<accession>A0ABQ9XD03</accession>
<sequence length="80" mass="8968">MGLRIDPLLYFQVDGKHLLNYGVLHRLCVTTVFLNMLSSISFPSTYALNCSHVSPPLHSPTLSLNIRGNSSILNFSRHEL</sequence>
<organism evidence="1 2">
    <name type="scientific">Blattamonas nauphoetae</name>
    <dbReference type="NCBI Taxonomy" id="2049346"/>
    <lineage>
        <taxon>Eukaryota</taxon>
        <taxon>Metamonada</taxon>
        <taxon>Preaxostyla</taxon>
        <taxon>Oxymonadida</taxon>
        <taxon>Blattamonas</taxon>
    </lineage>
</organism>